<feature type="coiled-coil region" evidence="1">
    <location>
        <begin position="75"/>
        <end position="102"/>
    </location>
</feature>
<reference evidence="3 4" key="1">
    <citation type="submission" date="2018-09" db="EMBL/GenBank/DDBJ databases">
        <title>Genomic investigation of the strawberry pathogen Phytophthora fragariae indicates pathogenicity is determined by transcriptional variation in three key races.</title>
        <authorList>
            <person name="Adams T.M."/>
            <person name="Armitage A.D."/>
            <person name="Sobczyk M.K."/>
            <person name="Bates H.J."/>
            <person name="Dunwell J.M."/>
            <person name="Nellist C.F."/>
            <person name="Harrison R.J."/>
        </authorList>
    </citation>
    <scope>NUCLEOTIDE SEQUENCE [LARGE SCALE GENOMIC DNA]</scope>
    <source>
        <strain evidence="3 4">NOV-77</strain>
    </source>
</reference>
<gene>
    <name evidence="3" type="ORF">PF008_g12951</name>
</gene>
<feature type="region of interest" description="Disordered" evidence="2">
    <location>
        <begin position="23"/>
        <end position="42"/>
    </location>
</feature>
<comment type="caution">
    <text evidence="3">The sequence shown here is derived from an EMBL/GenBank/DDBJ whole genome shotgun (WGS) entry which is preliminary data.</text>
</comment>
<name>A0A6G0RLH7_9STRA</name>
<organism evidence="3 4">
    <name type="scientific">Phytophthora fragariae</name>
    <dbReference type="NCBI Taxonomy" id="53985"/>
    <lineage>
        <taxon>Eukaryota</taxon>
        <taxon>Sar</taxon>
        <taxon>Stramenopiles</taxon>
        <taxon>Oomycota</taxon>
        <taxon>Peronosporomycetes</taxon>
        <taxon>Peronosporales</taxon>
        <taxon>Peronosporaceae</taxon>
        <taxon>Phytophthora</taxon>
    </lineage>
</organism>
<proteinExistence type="predicted"/>
<accession>A0A6G0RLH7</accession>
<evidence type="ECO:0000313" key="3">
    <source>
        <dbReference type="EMBL" id="KAE9336577.1"/>
    </source>
</evidence>
<evidence type="ECO:0000256" key="2">
    <source>
        <dbReference type="SAM" id="MobiDB-lite"/>
    </source>
</evidence>
<feature type="region of interest" description="Disordered" evidence="2">
    <location>
        <begin position="103"/>
        <end position="141"/>
    </location>
</feature>
<dbReference type="EMBL" id="QXFY01000746">
    <property type="protein sequence ID" value="KAE9336577.1"/>
    <property type="molecule type" value="Genomic_DNA"/>
</dbReference>
<evidence type="ECO:0000256" key="1">
    <source>
        <dbReference type="SAM" id="Coils"/>
    </source>
</evidence>
<dbReference type="Proteomes" id="UP000486351">
    <property type="component" value="Unassembled WGS sequence"/>
</dbReference>
<dbReference type="AlphaFoldDB" id="A0A6G0RLH7"/>
<protein>
    <submittedName>
        <fullName evidence="3">Uncharacterized protein</fullName>
    </submittedName>
</protein>
<keyword evidence="1" id="KW-0175">Coiled coil</keyword>
<sequence>MIRALMAFTTKTAELMTMRPSVLSPDASGARSARTDSDAGIESTAVANARGDINPGNLAAANTVGDEASELLTLLRGVVGRLDKLEESQAKLEQRLEPLKKNPKALVNTRRPWTAGSDIDSLGGTPHAQTPRRPPAPPQYFGLRNVEAAEALRGG</sequence>
<evidence type="ECO:0000313" key="4">
    <source>
        <dbReference type="Proteomes" id="UP000486351"/>
    </source>
</evidence>